<dbReference type="RefSeq" id="WP_069421052.1">
    <property type="nucleotide sequence ID" value="NZ_CBCRZH010000001.1"/>
</dbReference>
<organism evidence="2 3">
    <name type="scientific">Mycobacterium intermedium</name>
    <dbReference type="NCBI Taxonomy" id="28445"/>
    <lineage>
        <taxon>Bacteria</taxon>
        <taxon>Bacillati</taxon>
        <taxon>Actinomycetota</taxon>
        <taxon>Actinomycetes</taxon>
        <taxon>Mycobacteriales</taxon>
        <taxon>Mycobacteriaceae</taxon>
        <taxon>Mycobacterium</taxon>
        <taxon>Mycobacterium simiae complex</taxon>
    </lineage>
</organism>
<comment type="caution">
    <text evidence="2">The sequence shown here is derived from an EMBL/GenBank/DDBJ whole genome shotgun (WGS) entry which is preliminary data.</text>
</comment>
<sequence length="170" mass="17641">MSHLTNTLRAASAAAVIGGFACLGTATANADDPNVDTLASSLSKGYSLSNCIVEDPAPAGTLAAISCQESPDPNGPVKATYLLYNNPGDLSASFHNSIKDVETTACGDSGKSPTTWRQGNAQSPAGQVACGTYQGAAEIIWTTDAKNVLSYVKGHNTDVQALYQWWRTNG</sequence>
<feature type="signal peptide" evidence="1">
    <location>
        <begin position="1"/>
        <end position="30"/>
    </location>
</feature>
<dbReference type="EMBL" id="MVHT01000070">
    <property type="protein sequence ID" value="ORA97918.1"/>
    <property type="molecule type" value="Genomic_DNA"/>
</dbReference>
<dbReference type="AlphaFoldDB" id="A0A1E3S9A6"/>
<keyword evidence="3" id="KW-1185">Reference proteome</keyword>
<name>A0A1E3S9A6_MYCIE</name>
<feature type="chain" id="PRO_5014267829" evidence="1">
    <location>
        <begin position="31"/>
        <end position="170"/>
    </location>
</feature>
<dbReference type="GO" id="GO:0004674">
    <property type="term" value="F:protein serine/threonine kinase activity"/>
    <property type="evidence" value="ECO:0007669"/>
    <property type="project" value="UniProtKB-KW"/>
</dbReference>
<accession>A0A1E3S9A6</accession>
<reference evidence="2 3" key="1">
    <citation type="submission" date="2017-02" db="EMBL/GenBank/DDBJ databases">
        <title>The new phylogeny of genus Mycobacterium.</title>
        <authorList>
            <person name="Tortoli E."/>
            <person name="Trovato A."/>
            <person name="Cirillo D.M."/>
        </authorList>
    </citation>
    <scope>NUCLEOTIDE SEQUENCE [LARGE SCALE GENOMIC DNA]</scope>
    <source>
        <strain evidence="2 3">DSM 44049</strain>
    </source>
</reference>
<dbReference type="OrthoDB" id="5195851at2"/>
<keyword evidence="2" id="KW-0418">Kinase</keyword>
<gene>
    <name evidence="2" type="ORF">BST27_21710</name>
</gene>
<keyword evidence="2" id="KW-0808">Transferase</keyword>
<evidence type="ECO:0000256" key="1">
    <source>
        <dbReference type="SAM" id="SignalP"/>
    </source>
</evidence>
<evidence type="ECO:0000313" key="3">
    <source>
        <dbReference type="Proteomes" id="UP000192739"/>
    </source>
</evidence>
<evidence type="ECO:0000313" key="2">
    <source>
        <dbReference type="EMBL" id="ORA97918.1"/>
    </source>
</evidence>
<proteinExistence type="predicted"/>
<protein>
    <submittedName>
        <fullName evidence="2">Serine/threonine protein kinase</fullName>
    </submittedName>
</protein>
<keyword evidence="1" id="KW-0732">Signal</keyword>
<keyword evidence="2" id="KW-0723">Serine/threonine-protein kinase</keyword>
<dbReference type="Proteomes" id="UP000192739">
    <property type="component" value="Unassembled WGS sequence"/>
</dbReference>
<dbReference type="STRING" id="28445.BHQ20_20800"/>